<evidence type="ECO:0000313" key="2">
    <source>
        <dbReference type="Proteomes" id="UP001153069"/>
    </source>
</evidence>
<reference evidence="1" key="1">
    <citation type="submission" date="2020-06" db="EMBL/GenBank/DDBJ databases">
        <authorList>
            <consortium name="Plant Systems Biology data submission"/>
        </authorList>
    </citation>
    <scope>NUCLEOTIDE SEQUENCE</scope>
    <source>
        <strain evidence="1">D6</strain>
    </source>
</reference>
<comment type="caution">
    <text evidence="1">The sequence shown here is derived from an EMBL/GenBank/DDBJ whole genome shotgun (WGS) entry which is preliminary data.</text>
</comment>
<dbReference type="AlphaFoldDB" id="A0A9N8E7Q0"/>
<sequence length="251" mass="27638">MYNSNDTTIFNLNTKLVSLMVKGDNGGAAVQLQHTTIALQGLLSDLQSQPHRTEMMDDVLYEDPQHDLLLPQHPLALVFLSTANDLPSNNEIGGVLPFFNKAVFVQGSHPMLPLTSRFQLAASVVYNTALFFHKEALRTGENRLVHKSIEFYNLAQDLLERLEGSRHDDGTIVLCLAVWNNLGHAQMLLANYRQAQQCTEQMQFVLEHAVLDDADGVQDVGDFFLTASLGTLNNHAATTATCSGFNICPAA</sequence>
<keyword evidence="2" id="KW-1185">Reference proteome</keyword>
<proteinExistence type="predicted"/>
<dbReference type="Proteomes" id="UP001153069">
    <property type="component" value="Unassembled WGS sequence"/>
</dbReference>
<gene>
    <name evidence="1" type="ORF">SEMRO_711_G191230.1</name>
</gene>
<evidence type="ECO:0000313" key="1">
    <source>
        <dbReference type="EMBL" id="CAB9515379.1"/>
    </source>
</evidence>
<protein>
    <submittedName>
        <fullName evidence="1">Uncharacterized protein</fullName>
    </submittedName>
</protein>
<accession>A0A9N8E7Q0</accession>
<name>A0A9N8E7Q0_9STRA</name>
<dbReference type="EMBL" id="CAICTM010000710">
    <property type="protein sequence ID" value="CAB9515379.1"/>
    <property type="molecule type" value="Genomic_DNA"/>
</dbReference>
<organism evidence="1 2">
    <name type="scientific">Seminavis robusta</name>
    <dbReference type="NCBI Taxonomy" id="568900"/>
    <lineage>
        <taxon>Eukaryota</taxon>
        <taxon>Sar</taxon>
        <taxon>Stramenopiles</taxon>
        <taxon>Ochrophyta</taxon>
        <taxon>Bacillariophyta</taxon>
        <taxon>Bacillariophyceae</taxon>
        <taxon>Bacillariophycidae</taxon>
        <taxon>Naviculales</taxon>
        <taxon>Naviculaceae</taxon>
        <taxon>Seminavis</taxon>
    </lineage>
</organism>